<accession>A0A543JNV9</accession>
<feature type="signal peptide" evidence="1">
    <location>
        <begin position="1"/>
        <end position="26"/>
    </location>
</feature>
<proteinExistence type="predicted"/>
<feature type="chain" id="PRO_5022096464" description="Ig-like domain-containing protein" evidence="1">
    <location>
        <begin position="27"/>
        <end position="171"/>
    </location>
</feature>
<name>A0A543JNV9_9PSEU</name>
<reference evidence="2 3" key="1">
    <citation type="submission" date="2019-06" db="EMBL/GenBank/DDBJ databases">
        <title>Sequencing the genomes of 1000 actinobacteria strains.</title>
        <authorList>
            <person name="Klenk H.-P."/>
        </authorList>
    </citation>
    <scope>NUCLEOTIDE SEQUENCE [LARGE SCALE GENOMIC DNA]</scope>
    <source>
        <strain evidence="2 3">DSM 45456</strain>
    </source>
</reference>
<keyword evidence="3" id="KW-1185">Reference proteome</keyword>
<keyword evidence="1" id="KW-0732">Signal</keyword>
<evidence type="ECO:0000313" key="3">
    <source>
        <dbReference type="Proteomes" id="UP000316628"/>
    </source>
</evidence>
<organism evidence="2 3">
    <name type="scientific">Saccharothrix saharensis</name>
    <dbReference type="NCBI Taxonomy" id="571190"/>
    <lineage>
        <taxon>Bacteria</taxon>
        <taxon>Bacillati</taxon>
        <taxon>Actinomycetota</taxon>
        <taxon>Actinomycetes</taxon>
        <taxon>Pseudonocardiales</taxon>
        <taxon>Pseudonocardiaceae</taxon>
        <taxon>Saccharothrix</taxon>
    </lineage>
</organism>
<sequence length="171" mass="16950">MRLSRLAGGAVVVVLVGALSAAPAQAATVEQVCVGTEVTTFDPPLTFTPRETTIAVSGVFPSCANAGAVTGTYAETFSLTASCLTLFDSGAAQRTFTWGGTLAPSEFQYNAVSNAAGAAVVTTNTGVVTSGGFAPAGAVQVVSLVTPNALQCLTAGVASMAGPTTLTIQRS</sequence>
<dbReference type="OrthoDB" id="3683809at2"/>
<gene>
    <name evidence="2" type="ORF">FHX81_6986</name>
</gene>
<evidence type="ECO:0008006" key="4">
    <source>
        <dbReference type="Google" id="ProtNLM"/>
    </source>
</evidence>
<comment type="caution">
    <text evidence="2">The sequence shown here is derived from an EMBL/GenBank/DDBJ whole genome shotgun (WGS) entry which is preliminary data.</text>
</comment>
<evidence type="ECO:0000256" key="1">
    <source>
        <dbReference type="SAM" id="SignalP"/>
    </source>
</evidence>
<evidence type="ECO:0000313" key="2">
    <source>
        <dbReference type="EMBL" id="TQM84532.1"/>
    </source>
</evidence>
<dbReference type="Proteomes" id="UP000316628">
    <property type="component" value="Unassembled WGS sequence"/>
</dbReference>
<protein>
    <recommendedName>
        <fullName evidence="4">Ig-like domain-containing protein</fullName>
    </recommendedName>
</protein>
<dbReference type="EMBL" id="VFPP01000001">
    <property type="protein sequence ID" value="TQM84532.1"/>
    <property type="molecule type" value="Genomic_DNA"/>
</dbReference>
<dbReference type="RefSeq" id="WP_141982701.1">
    <property type="nucleotide sequence ID" value="NZ_VFPP01000001.1"/>
</dbReference>
<dbReference type="AlphaFoldDB" id="A0A543JNV9"/>